<name>A0A0C3PKC2_PISTI</name>
<keyword evidence="2" id="KW-1185">Reference proteome</keyword>
<dbReference type="InParanoid" id="A0A0C3PKC2"/>
<organism evidence="1 2">
    <name type="scientific">Pisolithus tinctorius Marx 270</name>
    <dbReference type="NCBI Taxonomy" id="870435"/>
    <lineage>
        <taxon>Eukaryota</taxon>
        <taxon>Fungi</taxon>
        <taxon>Dikarya</taxon>
        <taxon>Basidiomycota</taxon>
        <taxon>Agaricomycotina</taxon>
        <taxon>Agaricomycetes</taxon>
        <taxon>Agaricomycetidae</taxon>
        <taxon>Boletales</taxon>
        <taxon>Sclerodermatineae</taxon>
        <taxon>Pisolithaceae</taxon>
        <taxon>Pisolithus</taxon>
    </lineage>
</organism>
<protein>
    <submittedName>
        <fullName evidence="1">Uncharacterized protein</fullName>
    </submittedName>
</protein>
<dbReference type="HOGENOM" id="CLU_2224279_0_0_1"/>
<accession>A0A0C3PKC2</accession>
<reference evidence="2" key="2">
    <citation type="submission" date="2015-01" db="EMBL/GenBank/DDBJ databases">
        <title>Evolutionary Origins and Diversification of the Mycorrhizal Mutualists.</title>
        <authorList>
            <consortium name="DOE Joint Genome Institute"/>
            <consortium name="Mycorrhizal Genomics Consortium"/>
            <person name="Kohler A."/>
            <person name="Kuo A."/>
            <person name="Nagy L.G."/>
            <person name="Floudas D."/>
            <person name="Copeland A."/>
            <person name="Barry K.W."/>
            <person name="Cichocki N."/>
            <person name="Veneault-Fourrey C."/>
            <person name="LaButti K."/>
            <person name="Lindquist E.A."/>
            <person name="Lipzen A."/>
            <person name="Lundell T."/>
            <person name="Morin E."/>
            <person name="Murat C."/>
            <person name="Riley R."/>
            <person name="Ohm R."/>
            <person name="Sun H."/>
            <person name="Tunlid A."/>
            <person name="Henrissat B."/>
            <person name="Grigoriev I.V."/>
            <person name="Hibbett D.S."/>
            <person name="Martin F."/>
        </authorList>
    </citation>
    <scope>NUCLEOTIDE SEQUENCE [LARGE SCALE GENOMIC DNA]</scope>
    <source>
        <strain evidence="2">Marx 270</strain>
    </source>
</reference>
<gene>
    <name evidence="1" type="ORF">M404DRAFT_22296</name>
</gene>
<dbReference type="STRING" id="870435.A0A0C3PKC2"/>
<evidence type="ECO:0000313" key="1">
    <source>
        <dbReference type="EMBL" id="KIO09091.1"/>
    </source>
</evidence>
<dbReference type="Proteomes" id="UP000054217">
    <property type="component" value="Unassembled WGS sequence"/>
</dbReference>
<reference evidence="1 2" key="1">
    <citation type="submission" date="2014-04" db="EMBL/GenBank/DDBJ databases">
        <authorList>
            <consortium name="DOE Joint Genome Institute"/>
            <person name="Kuo A."/>
            <person name="Kohler A."/>
            <person name="Costa M.D."/>
            <person name="Nagy L.G."/>
            <person name="Floudas D."/>
            <person name="Copeland A."/>
            <person name="Barry K.W."/>
            <person name="Cichocki N."/>
            <person name="Veneault-Fourrey C."/>
            <person name="LaButti K."/>
            <person name="Lindquist E.A."/>
            <person name="Lipzen A."/>
            <person name="Lundell T."/>
            <person name="Morin E."/>
            <person name="Murat C."/>
            <person name="Sun H."/>
            <person name="Tunlid A."/>
            <person name="Henrissat B."/>
            <person name="Grigoriev I.V."/>
            <person name="Hibbett D.S."/>
            <person name="Martin F."/>
            <person name="Nordberg H.P."/>
            <person name="Cantor M.N."/>
            <person name="Hua S.X."/>
        </authorList>
    </citation>
    <scope>NUCLEOTIDE SEQUENCE [LARGE SCALE GENOMIC DNA]</scope>
    <source>
        <strain evidence="1 2">Marx 270</strain>
    </source>
</reference>
<dbReference type="EMBL" id="KN831955">
    <property type="protein sequence ID" value="KIO09091.1"/>
    <property type="molecule type" value="Genomic_DNA"/>
</dbReference>
<proteinExistence type="predicted"/>
<evidence type="ECO:0000313" key="2">
    <source>
        <dbReference type="Proteomes" id="UP000054217"/>
    </source>
</evidence>
<sequence>MSPATFQQAHERLVDTLYQSTSLKQKANRKWLLDISYVEHFWSNVANVSLPDMARAGGQAMLAKAGRVENEISTDWPSVYTNINIIVNKKLPLTKMSHWPQPFWIY</sequence>
<dbReference type="AlphaFoldDB" id="A0A0C3PKC2"/>
<dbReference type="OrthoDB" id="2609426at2759"/>